<sequence>MPHVIGEPCIGVKDASCDAVCPVSAISAEGLLPTEWRRDTTQNDQAFQALSMTKKK</sequence>
<accession>A0A9X1K311</accession>
<evidence type="ECO:0000313" key="2">
    <source>
        <dbReference type="Proteomes" id="UP001138661"/>
    </source>
</evidence>
<organism evidence="1 2">
    <name type="scientific">Roseobacter insulae</name>
    <dbReference type="NCBI Taxonomy" id="2859783"/>
    <lineage>
        <taxon>Bacteria</taxon>
        <taxon>Pseudomonadati</taxon>
        <taxon>Pseudomonadota</taxon>
        <taxon>Alphaproteobacteria</taxon>
        <taxon>Rhodobacterales</taxon>
        <taxon>Roseobacteraceae</taxon>
        <taxon>Roseobacter</taxon>
    </lineage>
</organism>
<gene>
    <name evidence="1" type="ORF">KX928_23845</name>
</gene>
<dbReference type="EMBL" id="JAHXDN010000012">
    <property type="protein sequence ID" value="MBW4710834.1"/>
    <property type="molecule type" value="Genomic_DNA"/>
</dbReference>
<keyword evidence="2" id="KW-1185">Reference proteome</keyword>
<proteinExistence type="predicted"/>
<dbReference type="RefSeq" id="WP_219508126.1">
    <property type="nucleotide sequence ID" value="NZ_JAHXDN010000012.1"/>
</dbReference>
<evidence type="ECO:0000313" key="1">
    <source>
        <dbReference type="EMBL" id="MBW4710834.1"/>
    </source>
</evidence>
<comment type="caution">
    <text evidence="1">The sequence shown here is derived from an EMBL/GenBank/DDBJ whole genome shotgun (WGS) entry which is preliminary data.</text>
</comment>
<name>A0A9X1K311_9RHOB</name>
<dbReference type="Proteomes" id="UP001138661">
    <property type="component" value="Unassembled WGS sequence"/>
</dbReference>
<protein>
    <recommendedName>
        <fullName evidence="3">Ferredoxin</fullName>
    </recommendedName>
</protein>
<dbReference type="AlphaFoldDB" id="A0A9X1K311"/>
<reference evidence="1" key="1">
    <citation type="submission" date="2021-07" db="EMBL/GenBank/DDBJ databases">
        <title>Roseobacter insulae sp. nov., isolated from a tidal flat.</title>
        <authorList>
            <person name="Park S."/>
            <person name="Yoon J.-H."/>
        </authorList>
    </citation>
    <scope>NUCLEOTIDE SEQUENCE</scope>
    <source>
        <strain evidence="1">YSTF-M11</strain>
    </source>
</reference>
<evidence type="ECO:0008006" key="3">
    <source>
        <dbReference type="Google" id="ProtNLM"/>
    </source>
</evidence>